<protein>
    <submittedName>
        <fullName evidence="2">Uncharacterized protein</fullName>
    </submittedName>
</protein>
<proteinExistence type="predicted"/>
<evidence type="ECO:0000256" key="1">
    <source>
        <dbReference type="SAM" id="Phobius"/>
    </source>
</evidence>
<feature type="transmembrane region" description="Helical" evidence="1">
    <location>
        <begin position="55"/>
        <end position="73"/>
    </location>
</feature>
<gene>
    <name evidence="2" type="ORF">B0A64_13955</name>
</gene>
<dbReference type="AlphaFoldDB" id="A0A227P4Q3"/>
<reference evidence="2 3" key="1">
    <citation type="submission" date="2016-11" db="EMBL/GenBank/DDBJ databases">
        <title>Whole genomes of Flavobacteriaceae.</title>
        <authorList>
            <person name="Stine C."/>
            <person name="Li C."/>
            <person name="Tadesse D."/>
        </authorList>
    </citation>
    <scope>NUCLEOTIDE SEQUENCE [LARGE SCALE GENOMIC DNA]</scope>
    <source>
        <strain evidence="2 3">DSM 24704</strain>
    </source>
</reference>
<dbReference type="OrthoDB" id="157646at2"/>
<evidence type="ECO:0000313" key="2">
    <source>
        <dbReference type="EMBL" id="OXG04940.1"/>
    </source>
</evidence>
<evidence type="ECO:0000313" key="3">
    <source>
        <dbReference type="Proteomes" id="UP000214684"/>
    </source>
</evidence>
<dbReference type="EMBL" id="MUGS01000028">
    <property type="protein sequence ID" value="OXG04940.1"/>
    <property type="molecule type" value="Genomic_DNA"/>
</dbReference>
<accession>A0A227P4Q3</accession>
<keyword evidence="1" id="KW-0472">Membrane</keyword>
<keyword evidence="3" id="KW-1185">Reference proteome</keyword>
<organism evidence="2 3">
    <name type="scientific">Flavobacterium araucananum</name>
    <dbReference type="NCBI Taxonomy" id="946678"/>
    <lineage>
        <taxon>Bacteria</taxon>
        <taxon>Pseudomonadati</taxon>
        <taxon>Bacteroidota</taxon>
        <taxon>Flavobacteriia</taxon>
        <taxon>Flavobacteriales</taxon>
        <taxon>Flavobacteriaceae</taxon>
        <taxon>Flavobacterium</taxon>
    </lineage>
</organism>
<name>A0A227P4Q3_9FLAO</name>
<keyword evidence="1" id="KW-0812">Transmembrane</keyword>
<dbReference type="Proteomes" id="UP000214684">
    <property type="component" value="Unassembled WGS sequence"/>
</dbReference>
<keyword evidence="1" id="KW-1133">Transmembrane helix</keyword>
<comment type="caution">
    <text evidence="2">The sequence shown here is derived from an EMBL/GenBank/DDBJ whole genome shotgun (WGS) entry which is preliminary data.</text>
</comment>
<dbReference type="RefSeq" id="WP_089480135.1">
    <property type="nucleotide sequence ID" value="NZ_MUGS01000028.1"/>
</dbReference>
<sequence>MNNNEPTEDTKSQWNNDPDNWIWGIFYHNPKDNRLFPAKRIKQLGWTINFANPNSVFLALIAIAFVLIIIENIKPA</sequence>